<dbReference type="AlphaFoldDB" id="A0A0K8J625"/>
<accession>A0A0K8J625</accession>
<keyword evidence="2" id="KW-1185">Reference proteome</keyword>
<evidence type="ECO:0000313" key="1">
    <source>
        <dbReference type="EMBL" id="CUH93126.1"/>
    </source>
</evidence>
<reference evidence="2" key="1">
    <citation type="submission" date="2015-09" db="EMBL/GenBank/DDBJ databases">
        <authorList>
            <person name="Wibberg D."/>
        </authorList>
    </citation>
    <scope>NUCLEOTIDE SEQUENCE [LARGE SCALE GENOMIC DNA]</scope>
    <source>
        <strain evidence="2">SD1D</strain>
    </source>
</reference>
<evidence type="ECO:0000313" key="2">
    <source>
        <dbReference type="Proteomes" id="UP000196053"/>
    </source>
</evidence>
<dbReference type="KEGG" id="hsd:SD1D_1580"/>
<dbReference type="RefSeq" id="WP_276929364.1">
    <property type="nucleotide sequence ID" value="NZ_JANWKB010000029.1"/>
</dbReference>
<name>A0A0K8J625_9FIRM</name>
<sequence length="70" mass="8774">MSCSGNFGFRHDSCQRKHNDRSFNRFDRFDRRHSQCRYFNCNNKRPRYDKNDCQVCPRRRSRFPIFPNFF</sequence>
<dbReference type="EMBL" id="LN879430">
    <property type="protein sequence ID" value="CUH93126.1"/>
    <property type="molecule type" value="Genomic_DNA"/>
</dbReference>
<gene>
    <name evidence="1" type="ORF">SD1D_1580</name>
</gene>
<dbReference type="Proteomes" id="UP000196053">
    <property type="component" value="Chromosome I"/>
</dbReference>
<protein>
    <submittedName>
        <fullName evidence="1">Uncharacterized protein</fullName>
    </submittedName>
</protein>
<proteinExistence type="predicted"/>
<organism evidence="1 2">
    <name type="scientific">Herbinix luporum</name>
    <dbReference type="NCBI Taxonomy" id="1679721"/>
    <lineage>
        <taxon>Bacteria</taxon>
        <taxon>Bacillati</taxon>
        <taxon>Bacillota</taxon>
        <taxon>Clostridia</taxon>
        <taxon>Lachnospirales</taxon>
        <taxon>Lachnospiraceae</taxon>
        <taxon>Herbinix</taxon>
    </lineage>
</organism>